<dbReference type="Pfam" id="PF02770">
    <property type="entry name" value="Acyl-CoA_dh_M"/>
    <property type="match status" value="1"/>
</dbReference>
<comment type="cofactor">
    <cofactor evidence="1 5">
        <name>FAD</name>
        <dbReference type="ChEBI" id="CHEBI:57692"/>
    </cofactor>
</comment>
<keyword evidence="3 5" id="KW-0285">Flavoprotein</keyword>
<evidence type="ECO:0000256" key="2">
    <source>
        <dbReference type="ARBA" id="ARBA00009347"/>
    </source>
</evidence>
<comment type="similarity">
    <text evidence="2 5">Belongs to the acyl-CoA dehydrogenase family.</text>
</comment>
<dbReference type="Gene3D" id="1.10.540.10">
    <property type="entry name" value="Acyl-CoA dehydrogenase/oxidase, N-terminal domain"/>
    <property type="match status" value="1"/>
</dbReference>
<evidence type="ECO:0000313" key="9">
    <source>
        <dbReference type="EMBL" id="MBO2458308.1"/>
    </source>
</evidence>
<dbReference type="InterPro" id="IPR046373">
    <property type="entry name" value="Acyl-CoA_Oxase/DH_mid-dom_sf"/>
</dbReference>
<dbReference type="SUPFAM" id="SSF56645">
    <property type="entry name" value="Acyl-CoA dehydrogenase NM domain-like"/>
    <property type="match status" value="1"/>
</dbReference>
<dbReference type="InterPro" id="IPR037069">
    <property type="entry name" value="AcylCoA_DH/ox_N_sf"/>
</dbReference>
<dbReference type="Pfam" id="PF00441">
    <property type="entry name" value="Acyl-CoA_dh_1"/>
    <property type="match status" value="1"/>
</dbReference>
<dbReference type="RefSeq" id="WP_208240242.1">
    <property type="nucleotide sequence ID" value="NZ_JAGEPF010000007.1"/>
</dbReference>
<evidence type="ECO:0000256" key="3">
    <source>
        <dbReference type="ARBA" id="ARBA00022630"/>
    </source>
</evidence>
<evidence type="ECO:0000256" key="6">
    <source>
        <dbReference type="SAM" id="Phobius"/>
    </source>
</evidence>
<dbReference type="Proteomes" id="UP000680206">
    <property type="component" value="Unassembled WGS sequence"/>
</dbReference>
<keyword evidence="6" id="KW-0812">Transmembrane</keyword>
<keyword evidence="6" id="KW-1133">Transmembrane helix</keyword>
<dbReference type="PANTHER" id="PTHR43884:SF12">
    <property type="entry name" value="ISOVALERYL-COA DEHYDROGENASE, MITOCHONDRIAL-RELATED"/>
    <property type="match status" value="1"/>
</dbReference>
<evidence type="ECO:0000313" key="10">
    <source>
        <dbReference type="Proteomes" id="UP000680206"/>
    </source>
</evidence>
<protein>
    <submittedName>
        <fullName evidence="9">Acyl-CoA dehydrogenase</fullName>
    </submittedName>
</protein>
<gene>
    <name evidence="9" type="ORF">J4709_12095</name>
</gene>
<organism evidence="9 10">
    <name type="scientific">Actinomadura violacea</name>
    <dbReference type="NCBI Taxonomy" id="2819934"/>
    <lineage>
        <taxon>Bacteria</taxon>
        <taxon>Bacillati</taxon>
        <taxon>Actinomycetota</taxon>
        <taxon>Actinomycetes</taxon>
        <taxon>Streptosporangiales</taxon>
        <taxon>Thermomonosporaceae</taxon>
        <taxon>Actinomadura</taxon>
    </lineage>
</organism>
<dbReference type="Gene3D" id="2.40.110.10">
    <property type="entry name" value="Butyryl-CoA Dehydrogenase, subunit A, domain 2"/>
    <property type="match status" value="1"/>
</dbReference>
<sequence>MSAQTAAGLEAVFGPPGDPANPFGLAAVVRADELGAPPPAARAALAAFGVGAEFVPRELGGRFDRADRMVRVLRPLGRRDLALLIGSGAIGLIAAAPVWVAGDAAQRAWTAELLLGGARLAAAFTELGHGSDAARMDLRAVPRGDGFALTGGKQVINELDRADACVLLARTGTAGSARDLSLFLLDMAGEPGPGTRFLPPFPLAVLRGSRLVGVEFDERPVPAGALLGERGHALEVMGRAFQVTRATLPGMILGSLDTLLRTTVAFALERRLYGRSVADLPHAAGELTGVFADLLACDAMATVAARSLHLLPGETSVSSALTKYLVPELLQDAADRLGAVLGARSYLREGPHAIFQKHLRDLLAASVAHTGGTVCLASVIPQLPALARRAGNAGAAPATVFRPDADLPALPFDRLALSARGSDSVASLWTAPETADLPEPIAALHKQFAAEAERLRARAAALPPRERVLTAGPEGFAVAERYAVLWAAACCLGVWRHSPDHHDEAWAVVALHRLAGRLGLVTGPPPAAHADRLHRILLDRHERRRSFDLADEPLATQG</sequence>
<dbReference type="InterPro" id="IPR009100">
    <property type="entry name" value="AcylCoA_DH/oxidase_NM_dom_sf"/>
</dbReference>
<dbReference type="InterPro" id="IPR036250">
    <property type="entry name" value="AcylCo_DH-like_C"/>
</dbReference>
<feature type="domain" description="Acyl-CoA dehydrogenase/oxidase C-terminal" evidence="7">
    <location>
        <begin position="235"/>
        <end position="367"/>
    </location>
</feature>
<evidence type="ECO:0000259" key="7">
    <source>
        <dbReference type="Pfam" id="PF00441"/>
    </source>
</evidence>
<feature type="transmembrane region" description="Helical" evidence="6">
    <location>
        <begin position="81"/>
        <end position="100"/>
    </location>
</feature>
<dbReference type="EMBL" id="JAGEPF010000007">
    <property type="protein sequence ID" value="MBO2458308.1"/>
    <property type="molecule type" value="Genomic_DNA"/>
</dbReference>
<keyword evidence="6" id="KW-0472">Membrane</keyword>
<comment type="caution">
    <text evidence="9">The sequence shown here is derived from an EMBL/GenBank/DDBJ whole genome shotgun (WGS) entry which is preliminary data.</text>
</comment>
<evidence type="ECO:0000256" key="5">
    <source>
        <dbReference type="RuleBase" id="RU362125"/>
    </source>
</evidence>
<dbReference type="InterPro" id="IPR006091">
    <property type="entry name" value="Acyl-CoA_Oxase/DH_mid-dom"/>
</dbReference>
<dbReference type="Gene3D" id="1.20.140.10">
    <property type="entry name" value="Butyryl-CoA Dehydrogenase, subunit A, domain 3"/>
    <property type="match status" value="1"/>
</dbReference>
<accession>A0ABS3RNJ9</accession>
<evidence type="ECO:0000256" key="4">
    <source>
        <dbReference type="ARBA" id="ARBA00022827"/>
    </source>
</evidence>
<keyword evidence="5" id="KW-0560">Oxidoreductase</keyword>
<dbReference type="CDD" id="cd00567">
    <property type="entry name" value="ACAD"/>
    <property type="match status" value="1"/>
</dbReference>
<evidence type="ECO:0000256" key="1">
    <source>
        <dbReference type="ARBA" id="ARBA00001974"/>
    </source>
</evidence>
<proteinExistence type="inferred from homology"/>
<evidence type="ECO:0000259" key="8">
    <source>
        <dbReference type="Pfam" id="PF02770"/>
    </source>
</evidence>
<name>A0ABS3RNJ9_9ACTN</name>
<dbReference type="InterPro" id="IPR009075">
    <property type="entry name" value="AcylCo_DH/oxidase_C"/>
</dbReference>
<keyword evidence="10" id="KW-1185">Reference proteome</keyword>
<dbReference type="SUPFAM" id="SSF47203">
    <property type="entry name" value="Acyl-CoA dehydrogenase C-terminal domain-like"/>
    <property type="match status" value="1"/>
</dbReference>
<feature type="domain" description="Acyl-CoA oxidase/dehydrogenase middle" evidence="8">
    <location>
        <begin position="121"/>
        <end position="197"/>
    </location>
</feature>
<keyword evidence="4 5" id="KW-0274">FAD</keyword>
<dbReference type="PANTHER" id="PTHR43884">
    <property type="entry name" value="ACYL-COA DEHYDROGENASE"/>
    <property type="match status" value="1"/>
</dbReference>
<reference evidence="9 10" key="1">
    <citation type="submission" date="2021-03" db="EMBL/GenBank/DDBJ databases">
        <title>Actinomadura violae sp. nov., isolated from lichen in Thailand.</title>
        <authorList>
            <person name="Kanchanasin P."/>
            <person name="Saeng-In P."/>
            <person name="Phongsopitanun W."/>
            <person name="Yuki M."/>
            <person name="Kudo T."/>
            <person name="Ohkuma M."/>
            <person name="Tanasupawat S."/>
        </authorList>
    </citation>
    <scope>NUCLEOTIDE SEQUENCE [LARGE SCALE GENOMIC DNA]</scope>
    <source>
        <strain evidence="9 10">LCR2-06</strain>
    </source>
</reference>